<feature type="domain" description="DUF6535" evidence="3">
    <location>
        <begin position="75"/>
        <end position="247"/>
    </location>
</feature>
<evidence type="ECO:0000259" key="3">
    <source>
        <dbReference type="Pfam" id="PF20153"/>
    </source>
</evidence>
<feature type="non-terminal residue" evidence="4">
    <location>
        <position position="257"/>
    </location>
</feature>
<keyword evidence="2" id="KW-0812">Transmembrane</keyword>
<evidence type="ECO:0000256" key="1">
    <source>
        <dbReference type="SAM" id="MobiDB-lite"/>
    </source>
</evidence>
<name>A0ABR3EQ66_9AGAR</name>
<keyword evidence="2" id="KW-1133">Transmembrane helix</keyword>
<reference evidence="4 5" key="1">
    <citation type="submission" date="2024-02" db="EMBL/GenBank/DDBJ databases">
        <title>A draft genome for the cacao thread blight pathogen Marasmius crinis-equi.</title>
        <authorList>
            <person name="Cohen S.P."/>
            <person name="Baruah I.K."/>
            <person name="Amoako-Attah I."/>
            <person name="Bukari Y."/>
            <person name="Meinhardt L.W."/>
            <person name="Bailey B.A."/>
        </authorList>
    </citation>
    <scope>NUCLEOTIDE SEQUENCE [LARGE SCALE GENOMIC DNA]</scope>
    <source>
        <strain evidence="4 5">GH-76</strain>
    </source>
</reference>
<evidence type="ECO:0000313" key="4">
    <source>
        <dbReference type="EMBL" id="KAL0565025.1"/>
    </source>
</evidence>
<dbReference type="Proteomes" id="UP001465976">
    <property type="component" value="Unassembled WGS sequence"/>
</dbReference>
<accession>A0ABR3EQ66</accession>
<keyword evidence="2" id="KW-0472">Membrane</keyword>
<evidence type="ECO:0000256" key="2">
    <source>
        <dbReference type="SAM" id="Phobius"/>
    </source>
</evidence>
<keyword evidence="5" id="KW-1185">Reference proteome</keyword>
<feature type="compositionally biased region" description="Basic residues" evidence="1">
    <location>
        <begin position="1"/>
        <end position="10"/>
    </location>
</feature>
<sequence length="257" mass="29250">MEQTPLRKHSRAETNPVKIPLPPSRSESRVNLGETDPAKIPLPSSRPESFVNIDNPSEIHSKIGSEKELDPNESWDVIMQQVKKYDEEMIGSWTEDINTLLVFAGLLSAVVTAFTIESYQWLREDPADITVALLTQILQQLTPQNSSLPTTQRQTFQPTSSFIRINCFWFLSLILSLATSLFALLCKQWLHENQREAPTRKPEYSLALRQMRYDSLEKGKVTMIVGMLPVLIEFSLLFFFAGLLDLFQSLNVVPLLI</sequence>
<dbReference type="EMBL" id="JBAHYK010002457">
    <property type="protein sequence ID" value="KAL0565025.1"/>
    <property type="molecule type" value="Genomic_DNA"/>
</dbReference>
<comment type="caution">
    <text evidence="4">The sequence shown here is derived from an EMBL/GenBank/DDBJ whole genome shotgun (WGS) entry which is preliminary data.</text>
</comment>
<dbReference type="InterPro" id="IPR045338">
    <property type="entry name" value="DUF6535"/>
</dbReference>
<feature type="region of interest" description="Disordered" evidence="1">
    <location>
        <begin position="1"/>
        <end position="49"/>
    </location>
</feature>
<feature type="transmembrane region" description="Helical" evidence="2">
    <location>
        <begin position="97"/>
        <end position="116"/>
    </location>
</feature>
<gene>
    <name evidence="4" type="ORF">V5O48_017007</name>
</gene>
<proteinExistence type="predicted"/>
<feature type="transmembrane region" description="Helical" evidence="2">
    <location>
        <begin position="168"/>
        <end position="186"/>
    </location>
</feature>
<protein>
    <recommendedName>
        <fullName evidence="3">DUF6535 domain-containing protein</fullName>
    </recommendedName>
</protein>
<evidence type="ECO:0000313" key="5">
    <source>
        <dbReference type="Proteomes" id="UP001465976"/>
    </source>
</evidence>
<organism evidence="4 5">
    <name type="scientific">Marasmius crinis-equi</name>
    <dbReference type="NCBI Taxonomy" id="585013"/>
    <lineage>
        <taxon>Eukaryota</taxon>
        <taxon>Fungi</taxon>
        <taxon>Dikarya</taxon>
        <taxon>Basidiomycota</taxon>
        <taxon>Agaricomycotina</taxon>
        <taxon>Agaricomycetes</taxon>
        <taxon>Agaricomycetidae</taxon>
        <taxon>Agaricales</taxon>
        <taxon>Marasmiineae</taxon>
        <taxon>Marasmiaceae</taxon>
        <taxon>Marasmius</taxon>
    </lineage>
</organism>
<feature type="transmembrane region" description="Helical" evidence="2">
    <location>
        <begin position="221"/>
        <end position="244"/>
    </location>
</feature>
<dbReference type="Pfam" id="PF20153">
    <property type="entry name" value="DUF6535"/>
    <property type="match status" value="1"/>
</dbReference>